<accession>A0A8H7T2I4</accession>
<evidence type="ECO:0000259" key="3">
    <source>
        <dbReference type="PROSITE" id="PS50048"/>
    </source>
</evidence>
<proteinExistence type="predicted"/>
<dbReference type="Proteomes" id="UP000664132">
    <property type="component" value="Unassembled WGS sequence"/>
</dbReference>
<comment type="caution">
    <text evidence="4">The sequence shown here is derived from an EMBL/GenBank/DDBJ whole genome shotgun (WGS) entry which is preliminary data.</text>
</comment>
<keyword evidence="1" id="KW-0539">Nucleus</keyword>
<gene>
    <name evidence="4" type="ORF">IFR04_014585</name>
</gene>
<evidence type="ECO:0000313" key="4">
    <source>
        <dbReference type="EMBL" id="KAG4412284.1"/>
    </source>
</evidence>
<feature type="region of interest" description="Disordered" evidence="2">
    <location>
        <begin position="500"/>
        <end position="521"/>
    </location>
</feature>
<dbReference type="GO" id="GO:0008270">
    <property type="term" value="F:zinc ion binding"/>
    <property type="evidence" value="ECO:0007669"/>
    <property type="project" value="InterPro"/>
</dbReference>
<dbReference type="GO" id="GO:0003677">
    <property type="term" value="F:DNA binding"/>
    <property type="evidence" value="ECO:0007669"/>
    <property type="project" value="InterPro"/>
</dbReference>
<sequence length="615" mass="70236">MSSRASQQIARQACDCCRMRKRKCDMGYPSIDSPNTNQRPSPCPEERQQQQCKRCAELGLSCTFLLPVAARGPRKKDRFAKSTTSDSTGTNRRASALEISRSPETMAIARTATSPSDHHHLVTRESVEAISPFANQTSPRSVFSTHSVPSRLAGTFPTDSLCSRPLLHRIMSDYLDHLYPLIPIVHRPTFRADLEKGKDLFDGDFLTLVLSICAATVGTMPRKFNEYRNAPSPLRFQTRTEMINHCYDMCLGLRGPDYFDEINFNKWASSYLTQIAFFQIGQHNRQRMVEVEAMQLARLLDLHKISSYDGLDCIQKQLRKKGFWLMFYGYIHSQLQNLRKERLTYLDETILSTINLQELMPVEVDDEMIHEDFVQPQPEQSLSLTTGFNVASRIFWASLLPLDSPGSPRATEQYCNCVRSKKPNFQLTHLQGRLYDLKYMLDGLPPQLRQWATVRDEEGLDGLDIQQRRVLHSQYESMRANIHVSHLWLQSIVADQIDALGDREPNSTPGHTASSTARDRWAEREDTCRQLLHILHGIPEIHLEPNGHHLTYKVRDVAVTLLACPFNSQHEVARRAFGYLREFTDILSRLDGSETINTLSLQSWVDTGRKIGKIG</sequence>
<feature type="compositionally biased region" description="Polar residues" evidence="2">
    <location>
        <begin position="81"/>
        <end position="93"/>
    </location>
</feature>
<protein>
    <recommendedName>
        <fullName evidence="3">Zn(2)-C6 fungal-type domain-containing protein</fullName>
    </recommendedName>
</protein>
<dbReference type="InterPro" id="IPR001138">
    <property type="entry name" value="Zn2Cys6_DnaBD"/>
</dbReference>
<feature type="compositionally biased region" description="Polar residues" evidence="2">
    <location>
        <begin position="506"/>
        <end position="516"/>
    </location>
</feature>
<organism evidence="4 5">
    <name type="scientific">Cadophora malorum</name>
    <dbReference type="NCBI Taxonomy" id="108018"/>
    <lineage>
        <taxon>Eukaryota</taxon>
        <taxon>Fungi</taxon>
        <taxon>Dikarya</taxon>
        <taxon>Ascomycota</taxon>
        <taxon>Pezizomycotina</taxon>
        <taxon>Leotiomycetes</taxon>
        <taxon>Helotiales</taxon>
        <taxon>Ploettnerulaceae</taxon>
        <taxon>Cadophora</taxon>
    </lineage>
</organism>
<reference evidence="4" key="1">
    <citation type="submission" date="2021-02" db="EMBL/GenBank/DDBJ databases">
        <title>Genome sequence Cadophora malorum strain M34.</title>
        <authorList>
            <person name="Stefanovic E."/>
            <person name="Vu D."/>
            <person name="Scully C."/>
            <person name="Dijksterhuis J."/>
            <person name="Roader J."/>
            <person name="Houbraken J."/>
        </authorList>
    </citation>
    <scope>NUCLEOTIDE SEQUENCE</scope>
    <source>
        <strain evidence="4">M34</strain>
    </source>
</reference>
<name>A0A8H7T2I4_9HELO</name>
<dbReference type="GO" id="GO:0000981">
    <property type="term" value="F:DNA-binding transcription factor activity, RNA polymerase II-specific"/>
    <property type="evidence" value="ECO:0007669"/>
    <property type="project" value="InterPro"/>
</dbReference>
<dbReference type="Gene3D" id="4.10.240.10">
    <property type="entry name" value="Zn(2)-C6 fungal-type DNA-binding domain"/>
    <property type="match status" value="1"/>
</dbReference>
<keyword evidence="5" id="KW-1185">Reference proteome</keyword>
<dbReference type="EMBL" id="JAFJYH010000392">
    <property type="protein sequence ID" value="KAG4412284.1"/>
    <property type="molecule type" value="Genomic_DNA"/>
</dbReference>
<dbReference type="GO" id="GO:0006351">
    <property type="term" value="P:DNA-templated transcription"/>
    <property type="evidence" value="ECO:0007669"/>
    <property type="project" value="InterPro"/>
</dbReference>
<dbReference type="SMART" id="SM00066">
    <property type="entry name" value="GAL4"/>
    <property type="match status" value="1"/>
</dbReference>
<feature type="domain" description="Zn(2)-C6 fungal-type" evidence="3">
    <location>
        <begin position="13"/>
        <end position="64"/>
    </location>
</feature>
<dbReference type="CDD" id="cd12148">
    <property type="entry name" value="fungal_TF_MHR"/>
    <property type="match status" value="1"/>
</dbReference>
<evidence type="ECO:0000313" key="5">
    <source>
        <dbReference type="Proteomes" id="UP000664132"/>
    </source>
</evidence>
<dbReference type="AlphaFoldDB" id="A0A8H7T2I4"/>
<dbReference type="InterPro" id="IPR050797">
    <property type="entry name" value="Carb_Metab_Trans_Reg"/>
</dbReference>
<dbReference type="OrthoDB" id="39175at2759"/>
<dbReference type="SUPFAM" id="SSF57701">
    <property type="entry name" value="Zn2/Cys6 DNA-binding domain"/>
    <property type="match status" value="1"/>
</dbReference>
<feature type="region of interest" description="Disordered" evidence="2">
    <location>
        <begin position="73"/>
        <end position="98"/>
    </location>
</feature>
<dbReference type="PANTHER" id="PTHR31668:SF30">
    <property type="entry name" value="ZN(II)2CYS6 TRANSCRIPTION FACTOR (EUROFUNG)"/>
    <property type="match status" value="1"/>
</dbReference>
<evidence type="ECO:0000256" key="2">
    <source>
        <dbReference type="SAM" id="MobiDB-lite"/>
    </source>
</evidence>
<dbReference type="PANTHER" id="PTHR31668">
    <property type="entry name" value="GLUCOSE TRANSPORT TRANSCRIPTION REGULATOR RGT1-RELATED-RELATED"/>
    <property type="match status" value="1"/>
</dbReference>
<dbReference type="InterPro" id="IPR036864">
    <property type="entry name" value="Zn2-C6_fun-type_DNA-bd_sf"/>
</dbReference>
<dbReference type="PROSITE" id="PS50048">
    <property type="entry name" value="ZN2_CY6_FUNGAL_2"/>
    <property type="match status" value="1"/>
</dbReference>
<evidence type="ECO:0000256" key="1">
    <source>
        <dbReference type="ARBA" id="ARBA00023242"/>
    </source>
</evidence>
<dbReference type="CDD" id="cd00067">
    <property type="entry name" value="GAL4"/>
    <property type="match status" value="1"/>
</dbReference>